<dbReference type="PROSITE" id="PS50110">
    <property type="entry name" value="RESPONSE_REGULATORY"/>
    <property type="match status" value="1"/>
</dbReference>
<proteinExistence type="predicted"/>
<dbReference type="SUPFAM" id="SSF52172">
    <property type="entry name" value="CheY-like"/>
    <property type="match status" value="1"/>
</dbReference>
<dbReference type="InterPro" id="IPR011006">
    <property type="entry name" value="CheY-like_superfamily"/>
</dbReference>
<evidence type="ECO:0000256" key="3">
    <source>
        <dbReference type="ARBA" id="ARBA00022553"/>
    </source>
</evidence>
<dbReference type="Proteomes" id="UP001158049">
    <property type="component" value="Unassembled WGS sequence"/>
</dbReference>
<dbReference type="Pfam" id="PF00512">
    <property type="entry name" value="HisKA"/>
    <property type="match status" value="1"/>
</dbReference>
<dbReference type="Pfam" id="PF02518">
    <property type="entry name" value="HATPase_c"/>
    <property type="match status" value="1"/>
</dbReference>
<dbReference type="InterPro" id="IPR036890">
    <property type="entry name" value="HATPase_C_sf"/>
</dbReference>
<dbReference type="InterPro" id="IPR004358">
    <property type="entry name" value="Sig_transdc_His_kin-like_C"/>
</dbReference>
<dbReference type="InterPro" id="IPR001789">
    <property type="entry name" value="Sig_transdc_resp-reg_receiver"/>
</dbReference>
<reference evidence="7 8" key="1">
    <citation type="submission" date="2017-05" db="EMBL/GenBank/DDBJ databases">
        <authorList>
            <person name="Varghese N."/>
            <person name="Submissions S."/>
        </authorList>
    </citation>
    <scope>NUCLEOTIDE SEQUENCE [LARGE SCALE GENOMIC DNA]</scope>
    <source>
        <strain evidence="7 8">DSM 26001</strain>
    </source>
</reference>
<dbReference type="CDD" id="cd00075">
    <property type="entry name" value="HATPase"/>
    <property type="match status" value="1"/>
</dbReference>
<dbReference type="PANTHER" id="PTHR43547:SF2">
    <property type="entry name" value="HYBRID SIGNAL TRANSDUCTION HISTIDINE KINASE C"/>
    <property type="match status" value="1"/>
</dbReference>
<dbReference type="Pfam" id="PF00072">
    <property type="entry name" value="Response_reg"/>
    <property type="match status" value="1"/>
</dbReference>
<dbReference type="Gene3D" id="3.30.565.10">
    <property type="entry name" value="Histidine kinase-like ATPase, C-terminal domain"/>
    <property type="match status" value="1"/>
</dbReference>
<gene>
    <name evidence="7" type="ORF">SAMN06295970_1378</name>
</gene>
<dbReference type="SUPFAM" id="SSF55874">
    <property type="entry name" value="ATPase domain of HSP90 chaperone/DNA topoisomerase II/histidine kinase"/>
    <property type="match status" value="1"/>
</dbReference>
<dbReference type="EC" id="2.7.13.3" evidence="2"/>
<feature type="modified residue" description="4-aspartylphosphate" evidence="4">
    <location>
        <position position="336"/>
    </location>
</feature>
<keyword evidence="3 4" id="KW-0597">Phosphoprotein</keyword>
<accession>A0ABY1QVU7</accession>
<dbReference type="Gene3D" id="3.40.50.2300">
    <property type="match status" value="1"/>
</dbReference>
<protein>
    <recommendedName>
        <fullName evidence="2">histidine kinase</fullName>
        <ecNumber evidence="2">2.7.13.3</ecNumber>
    </recommendedName>
</protein>
<dbReference type="Gene3D" id="1.10.287.130">
    <property type="match status" value="1"/>
</dbReference>
<evidence type="ECO:0000313" key="8">
    <source>
        <dbReference type="Proteomes" id="UP001158049"/>
    </source>
</evidence>
<dbReference type="InterPro" id="IPR003594">
    <property type="entry name" value="HATPase_dom"/>
</dbReference>
<dbReference type="RefSeq" id="WP_283445499.1">
    <property type="nucleotide sequence ID" value="NZ_FXUL01000037.1"/>
</dbReference>
<dbReference type="InterPro" id="IPR003661">
    <property type="entry name" value="HisK_dim/P_dom"/>
</dbReference>
<dbReference type="SMART" id="SM00448">
    <property type="entry name" value="REC"/>
    <property type="match status" value="1"/>
</dbReference>
<comment type="catalytic activity">
    <reaction evidence="1">
        <text>ATP + protein L-histidine = ADP + protein N-phospho-L-histidine.</text>
        <dbReference type="EC" id="2.7.13.3"/>
    </reaction>
</comment>
<dbReference type="SUPFAM" id="SSF47384">
    <property type="entry name" value="Homodimeric domain of signal transducing histidine kinase"/>
    <property type="match status" value="1"/>
</dbReference>
<dbReference type="PROSITE" id="PS50109">
    <property type="entry name" value="HIS_KIN"/>
    <property type="match status" value="1"/>
</dbReference>
<feature type="domain" description="Histidine kinase" evidence="5">
    <location>
        <begin position="48"/>
        <end position="266"/>
    </location>
</feature>
<dbReference type="InterPro" id="IPR005467">
    <property type="entry name" value="His_kinase_dom"/>
</dbReference>
<evidence type="ECO:0000259" key="5">
    <source>
        <dbReference type="PROSITE" id="PS50109"/>
    </source>
</evidence>
<feature type="domain" description="Response regulatory" evidence="6">
    <location>
        <begin position="287"/>
        <end position="403"/>
    </location>
</feature>
<name>A0ABY1QVU7_9BURK</name>
<dbReference type="PRINTS" id="PR00344">
    <property type="entry name" value="BCTRLSENSOR"/>
</dbReference>
<evidence type="ECO:0000256" key="4">
    <source>
        <dbReference type="PROSITE-ProRule" id="PRU00169"/>
    </source>
</evidence>
<keyword evidence="8" id="KW-1185">Reference proteome</keyword>
<dbReference type="PANTHER" id="PTHR43547">
    <property type="entry name" value="TWO-COMPONENT HISTIDINE KINASE"/>
    <property type="match status" value="1"/>
</dbReference>
<evidence type="ECO:0000313" key="7">
    <source>
        <dbReference type="EMBL" id="SMP80618.1"/>
    </source>
</evidence>
<sequence length="405" mass="43349">MTSMEAEDDLVKRLREANQRLVIATVLAKELQANAELVNDRQKEFLCMLAHELRNPLAPLTSATEILGMITSAHPKLPHLHAVMARQVGSLTRLVTDLLDASRVSSGKFGLKRQPLSVADVIEYAVETSKPVLDERKQHLSIALPAAPIMLNGDFVRLGQVFSNLLINSAKFTPEGGHIAVSAVATPDSVIVSVKDDGVGISAELQRVVFDLFAQGARTHESVHGGLGIGLSLVRTIVEMHGGTVEIKSDDMVPGSEFKVQLPIIAAPLQPGSEDLDLQSRPPQAQRILIIGNGDDLQENLKNDLNLQGHAATLARDAPTGILLAGKNAYDVIICDVGMADINNDAMCSQLRSRAGDSVHSFIAVTQQSSQVDQAHATAGGFDHFLQEPVNKAVLASLLYSASAK</sequence>
<evidence type="ECO:0000259" key="6">
    <source>
        <dbReference type="PROSITE" id="PS50110"/>
    </source>
</evidence>
<evidence type="ECO:0000256" key="1">
    <source>
        <dbReference type="ARBA" id="ARBA00000085"/>
    </source>
</evidence>
<evidence type="ECO:0000256" key="2">
    <source>
        <dbReference type="ARBA" id="ARBA00012438"/>
    </source>
</evidence>
<dbReference type="EMBL" id="FXUL01000037">
    <property type="protein sequence ID" value="SMP80618.1"/>
    <property type="molecule type" value="Genomic_DNA"/>
</dbReference>
<organism evidence="7 8">
    <name type="scientific">Noviherbaspirillum suwonense</name>
    <dbReference type="NCBI Taxonomy" id="1224511"/>
    <lineage>
        <taxon>Bacteria</taxon>
        <taxon>Pseudomonadati</taxon>
        <taxon>Pseudomonadota</taxon>
        <taxon>Betaproteobacteria</taxon>
        <taxon>Burkholderiales</taxon>
        <taxon>Oxalobacteraceae</taxon>
        <taxon>Noviherbaspirillum</taxon>
    </lineage>
</organism>
<dbReference type="SMART" id="SM00388">
    <property type="entry name" value="HisKA"/>
    <property type="match status" value="1"/>
</dbReference>
<comment type="caution">
    <text evidence="7">The sequence shown here is derived from an EMBL/GenBank/DDBJ whole genome shotgun (WGS) entry which is preliminary data.</text>
</comment>
<dbReference type="CDD" id="cd00082">
    <property type="entry name" value="HisKA"/>
    <property type="match status" value="1"/>
</dbReference>
<dbReference type="InterPro" id="IPR036097">
    <property type="entry name" value="HisK_dim/P_sf"/>
</dbReference>
<dbReference type="SMART" id="SM00387">
    <property type="entry name" value="HATPase_c"/>
    <property type="match status" value="1"/>
</dbReference>